<feature type="region of interest" description="Disordered" evidence="4">
    <location>
        <begin position="507"/>
        <end position="535"/>
    </location>
</feature>
<dbReference type="WBParaSite" id="SRDH1_29180.1">
    <property type="protein sequence ID" value="SRDH1_29180.1"/>
    <property type="gene ID" value="SRDH1_29180"/>
</dbReference>
<feature type="compositionally biased region" description="Polar residues" evidence="4">
    <location>
        <begin position="355"/>
        <end position="369"/>
    </location>
</feature>
<dbReference type="InterPro" id="IPR002110">
    <property type="entry name" value="Ankyrin_rpt"/>
</dbReference>
<sequence>MRLDRFHISTGYFAIAEKLRLGAIPHFKAWNLSHDLNCYWASTRSESSGTSNFTGSIVTLLIMNQYIIPLAHNDPRLFSHVSQAFSLVDLGKRLLDAAKNGDVEEVKNLINNGAPFTTDWLGISPLHFAAMNGHLSSCEALLRAGISRDARTKVDRTPLHLAAQEGHADIVELLLRNGADLSAKDMLRMTALHWAAERGHTPVVQMLMRFGADAHLQNKFEMTPLDIAECKQHDDARDAMLNTQYDLVSSVGRMAATNGDIVGANAYILTEEETLVPAAPPADEVTVTATTVEESSNIEESDISETFSSGGDASNKDEKITTLTKVKSGHSGSNKQIWKTELNENTNVNLRGENSEAQTTPYSLTQADNPDSIPDTKNKPNLTGDILLPLDEDCPRDVMIVETPDGETLYVHHQPNEDGSSGLVILNDAGEQVNNPTLMAQVMDALVALPENVISETLSADNSNVNIESELNTSPLQRLKNSPNNRNPRSEFNKIIANYDGVFQSSTNGCQTGGRPLSPTHTIDNEDDDEDLDNDESESLVAHLAAFANQPESQQTTICVEGMGSGASTHDLIMWCLYNGIFIRGYADEPTFVIEFVYQGEAYTLSASYDSQSGTINFYHVETNQKL</sequence>
<name>A0AA85EXW7_9TREM</name>
<dbReference type="Gene3D" id="1.25.40.20">
    <property type="entry name" value="Ankyrin repeat-containing domain"/>
    <property type="match status" value="1"/>
</dbReference>
<feature type="region of interest" description="Disordered" evidence="4">
    <location>
        <begin position="471"/>
        <end position="490"/>
    </location>
</feature>
<dbReference type="PRINTS" id="PR01415">
    <property type="entry name" value="ANKYRIN"/>
</dbReference>
<dbReference type="SMART" id="SM00248">
    <property type="entry name" value="ANK"/>
    <property type="match status" value="5"/>
</dbReference>
<dbReference type="PROSITE" id="PS50297">
    <property type="entry name" value="ANK_REP_REGION"/>
    <property type="match status" value="3"/>
</dbReference>
<proteinExistence type="predicted"/>
<keyword evidence="5" id="KW-1185">Reference proteome</keyword>
<dbReference type="Proteomes" id="UP000050792">
    <property type="component" value="Unassembled WGS sequence"/>
</dbReference>
<dbReference type="Pfam" id="PF12796">
    <property type="entry name" value="Ank_2"/>
    <property type="match status" value="1"/>
</dbReference>
<feature type="region of interest" description="Disordered" evidence="4">
    <location>
        <begin position="353"/>
        <end position="380"/>
    </location>
</feature>
<dbReference type="PANTHER" id="PTHR24171">
    <property type="entry name" value="ANKYRIN REPEAT DOMAIN-CONTAINING PROTEIN 39-RELATED"/>
    <property type="match status" value="1"/>
</dbReference>
<reference evidence="6" key="2">
    <citation type="submission" date="2023-11" db="UniProtKB">
        <authorList>
            <consortium name="WormBaseParasite"/>
        </authorList>
    </citation>
    <scope>IDENTIFICATION</scope>
</reference>
<feature type="repeat" description="ANK" evidence="3">
    <location>
        <begin position="187"/>
        <end position="219"/>
    </location>
</feature>
<evidence type="ECO:0000256" key="4">
    <source>
        <dbReference type="SAM" id="MobiDB-lite"/>
    </source>
</evidence>
<organism evidence="5 6">
    <name type="scientific">Schistosoma rodhaini</name>
    <dbReference type="NCBI Taxonomy" id="6188"/>
    <lineage>
        <taxon>Eukaryota</taxon>
        <taxon>Metazoa</taxon>
        <taxon>Spiralia</taxon>
        <taxon>Lophotrochozoa</taxon>
        <taxon>Platyhelminthes</taxon>
        <taxon>Trematoda</taxon>
        <taxon>Digenea</taxon>
        <taxon>Strigeidida</taxon>
        <taxon>Schistosomatoidea</taxon>
        <taxon>Schistosomatidae</taxon>
        <taxon>Schistosoma</taxon>
    </lineage>
</organism>
<feature type="compositionally biased region" description="Polar residues" evidence="4">
    <location>
        <begin position="471"/>
        <end position="487"/>
    </location>
</feature>
<evidence type="ECO:0000256" key="2">
    <source>
        <dbReference type="ARBA" id="ARBA00023043"/>
    </source>
</evidence>
<feature type="repeat" description="ANK" evidence="3">
    <location>
        <begin position="121"/>
        <end position="153"/>
    </location>
</feature>
<evidence type="ECO:0000313" key="6">
    <source>
        <dbReference type="WBParaSite" id="SRDH1_29180.1"/>
    </source>
</evidence>
<dbReference type="Pfam" id="PF00023">
    <property type="entry name" value="Ank"/>
    <property type="match status" value="1"/>
</dbReference>
<dbReference type="PANTHER" id="PTHR24171:SF8">
    <property type="entry name" value="BRCA1-ASSOCIATED RING DOMAIN PROTEIN 1"/>
    <property type="match status" value="1"/>
</dbReference>
<dbReference type="SUPFAM" id="SSF48403">
    <property type="entry name" value="Ankyrin repeat"/>
    <property type="match status" value="1"/>
</dbReference>
<evidence type="ECO:0000313" key="5">
    <source>
        <dbReference type="Proteomes" id="UP000050792"/>
    </source>
</evidence>
<feature type="repeat" description="ANK" evidence="3">
    <location>
        <begin position="154"/>
        <end position="186"/>
    </location>
</feature>
<keyword evidence="2 3" id="KW-0040">ANK repeat</keyword>
<dbReference type="PROSITE" id="PS50088">
    <property type="entry name" value="ANK_REPEAT"/>
    <property type="match status" value="3"/>
</dbReference>
<reference evidence="5" key="1">
    <citation type="submission" date="2022-06" db="EMBL/GenBank/DDBJ databases">
        <authorList>
            <person name="Berger JAMES D."/>
            <person name="Berger JAMES D."/>
        </authorList>
    </citation>
    <scope>NUCLEOTIDE SEQUENCE [LARGE SCALE GENOMIC DNA]</scope>
</reference>
<evidence type="ECO:0000256" key="1">
    <source>
        <dbReference type="ARBA" id="ARBA00022737"/>
    </source>
</evidence>
<feature type="region of interest" description="Disordered" evidence="4">
    <location>
        <begin position="292"/>
        <end position="316"/>
    </location>
</feature>
<accession>A0AA85EXW7</accession>
<keyword evidence="1" id="KW-0677">Repeat</keyword>
<protein>
    <submittedName>
        <fullName evidence="6">ANK_REP_REGION domain-containing protein</fullName>
    </submittedName>
</protein>
<dbReference type="InterPro" id="IPR036770">
    <property type="entry name" value="Ankyrin_rpt-contain_sf"/>
</dbReference>
<feature type="compositionally biased region" description="Acidic residues" evidence="4">
    <location>
        <begin position="525"/>
        <end position="535"/>
    </location>
</feature>
<evidence type="ECO:0000256" key="3">
    <source>
        <dbReference type="PROSITE-ProRule" id="PRU00023"/>
    </source>
</evidence>
<dbReference type="AlphaFoldDB" id="A0AA85EXW7"/>